<keyword evidence="3" id="KW-1185">Reference proteome</keyword>
<keyword evidence="1" id="KW-0812">Transmembrane</keyword>
<dbReference type="InterPro" id="IPR013270">
    <property type="entry name" value="CD47_Vset"/>
</dbReference>
<feature type="transmembrane region" description="Helical" evidence="1">
    <location>
        <begin position="361"/>
        <end position="383"/>
    </location>
</feature>
<protein>
    <submittedName>
        <fullName evidence="4">Uncharacterized protein LOC113794042 isoform X1</fullName>
    </submittedName>
</protein>
<evidence type="ECO:0000313" key="4">
    <source>
        <dbReference type="RefSeq" id="XP_027199930.1"/>
    </source>
</evidence>
<dbReference type="AlphaFoldDB" id="A0A6P6Y3T6"/>
<dbReference type="KEGG" id="dpte:113794042"/>
<gene>
    <name evidence="4" type="primary">LOC113794042</name>
</gene>
<name>A0A6P6Y3T6_DERPT</name>
<dbReference type="FunCoup" id="A0A6P6Y3T6">
    <property type="interactions" value="10"/>
</dbReference>
<organism evidence="3 4">
    <name type="scientific">Dermatophagoides pteronyssinus</name>
    <name type="common">European house dust mite</name>
    <dbReference type="NCBI Taxonomy" id="6956"/>
    <lineage>
        <taxon>Eukaryota</taxon>
        <taxon>Metazoa</taxon>
        <taxon>Ecdysozoa</taxon>
        <taxon>Arthropoda</taxon>
        <taxon>Chelicerata</taxon>
        <taxon>Arachnida</taxon>
        <taxon>Acari</taxon>
        <taxon>Acariformes</taxon>
        <taxon>Sarcoptiformes</taxon>
        <taxon>Astigmata</taxon>
        <taxon>Psoroptidia</taxon>
        <taxon>Analgoidea</taxon>
        <taxon>Pyroglyphidae</taxon>
        <taxon>Dermatophagoidinae</taxon>
        <taxon>Dermatophagoides</taxon>
    </lineage>
</organism>
<evidence type="ECO:0000313" key="3">
    <source>
        <dbReference type="Proteomes" id="UP000515146"/>
    </source>
</evidence>
<dbReference type="PANTHER" id="PTHR21261:SF2">
    <property type="entry name" value="GH04238P-RELATED"/>
    <property type="match status" value="1"/>
</dbReference>
<dbReference type="Pfam" id="PF08204">
    <property type="entry name" value="V-set_CD47"/>
    <property type="match status" value="1"/>
</dbReference>
<reference evidence="4" key="1">
    <citation type="submission" date="2025-08" db="UniProtKB">
        <authorList>
            <consortium name="RefSeq"/>
        </authorList>
    </citation>
    <scope>IDENTIFICATION</scope>
    <source>
        <strain evidence="4">Airmid</strain>
    </source>
</reference>
<dbReference type="Gene3D" id="2.60.40.10">
    <property type="entry name" value="Immunoglobulins"/>
    <property type="match status" value="1"/>
</dbReference>
<dbReference type="RefSeq" id="XP_027199930.1">
    <property type="nucleotide sequence ID" value="XM_027344129.1"/>
</dbReference>
<dbReference type="InParanoid" id="A0A6P6Y3T6"/>
<keyword evidence="1" id="KW-1133">Transmembrane helix</keyword>
<dbReference type="PANTHER" id="PTHR21261">
    <property type="entry name" value="BEAT PROTEIN"/>
    <property type="match status" value="1"/>
</dbReference>
<feature type="domain" description="CD47 immunoglobulin-like" evidence="2">
    <location>
        <begin position="98"/>
        <end position="195"/>
    </location>
</feature>
<evidence type="ECO:0000256" key="1">
    <source>
        <dbReference type="SAM" id="Phobius"/>
    </source>
</evidence>
<dbReference type="InterPro" id="IPR036179">
    <property type="entry name" value="Ig-like_dom_sf"/>
</dbReference>
<feature type="transmembrane region" description="Helical" evidence="1">
    <location>
        <begin position="59"/>
        <end position="81"/>
    </location>
</feature>
<evidence type="ECO:0000259" key="2">
    <source>
        <dbReference type="Pfam" id="PF08204"/>
    </source>
</evidence>
<dbReference type="Proteomes" id="UP000515146">
    <property type="component" value="Unplaced"/>
</dbReference>
<dbReference type="OrthoDB" id="6478865at2759"/>
<dbReference type="InterPro" id="IPR013783">
    <property type="entry name" value="Ig-like_fold"/>
</dbReference>
<accession>A0A6P6Y3T6</accession>
<dbReference type="SUPFAM" id="SSF48726">
    <property type="entry name" value="Immunoglobulin"/>
    <property type="match status" value="1"/>
</dbReference>
<proteinExistence type="predicted"/>
<sequence length="385" mass="43925">MFNYQQDIIPDDTMIMMMMANITNRRKMSSPLSTSKTAIRTTINNCSGFTSSSSSTLTLISFIMTMFIIIMIMVVSTTQAVRINSISRPKSFRSGTANEVILDCDFSIDDNDEMLVVKWFLNDDSQHIYQWIQSRDYRIYSDLIKPYVDENFFVQDPKTRHRAIRLLNPPAILSGKYTCSVSSLQNEEINSTYLVIYEPARSFEMAAIEDEENDDNDNNDDDGFNITCTAFGLYPEPEIKLLKIKSINETLESYEIESNTTTIISFRSMTNGFYSITLISHIEQNQSSTMISNNNNELNPSRARLSLKSQSSTSTTTTNQIAEHYECRLSIPNTDYYEVKRLAIQDGWRTKWRSNDAASTTTTLSSLTSILSAIFITSVIIGFRW</sequence>
<keyword evidence="1" id="KW-0472">Membrane</keyword>
<dbReference type="OMA" id="VECHARD"/>